<evidence type="ECO:0000256" key="5">
    <source>
        <dbReference type="ARBA" id="ARBA00050607"/>
    </source>
</evidence>
<dbReference type="InterPro" id="IPR042203">
    <property type="entry name" value="Leu/Phe-tRNA_Trfase_C"/>
</dbReference>
<evidence type="ECO:0000256" key="8">
    <source>
        <dbReference type="ARBA" id="ARBA00054043"/>
    </source>
</evidence>
<dbReference type="FunFam" id="3.30.70.3550:FF:000001">
    <property type="entry name" value="Leucyl/phenylalanyl-tRNA--protein transferase"/>
    <property type="match status" value="1"/>
</dbReference>
<reference evidence="17" key="1">
    <citation type="submission" date="2016-11" db="EMBL/GenBank/DDBJ databases">
        <authorList>
            <person name="Varghese N."/>
            <person name="Submissions S."/>
        </authorList>
    </citation>
    <scope>NUCLEOTIDE SEQUENCE [LARGE SCALE GENOMIC DNA]</scope>
    <source>
        <strain evidence="17">DSM 16219</strain>
    </source>
</reference>
<dbReference type="GO" id="GO:0030163">
    <property type="term" value="P:protein catabolic process"/>
    <property type="evidence" value="ECO:0007669"/>
    <property type="project" value="UniProtKB-UniRule"/>
</dbReference>
<dbReference type="Gene3D" id="3.40.630.70">
    <property type="entry name" value="Leucyl/phenylalanyl-tRNA-protein transferase, C-terminal domain"/>
    <property type="match status" value="1"/>
</dbReference>
<dbReference type="HAMAP" id="MF_00688">
    <property type="entry name" value="Leu_Phe_trans"/>
    <property type="match status" value="1"/>
</dbReference>
<comment type="catalytic activity">
    <reaction evidence="7 15">
        <text>N-terminal L-lysyl-[protein] + L-leucyl-tRNA(Leu) = N-terminal L-leucyl-L-lysyl-[protein] + tRNA(Leu) + H(+)</text>
        <dbReference type="Rhea" id="RHEA:12340"/>
        <dbReference type="Rhea" id="RHEA-COMP:9613"/>
        <dbReference type="Rhea" id="RHEA-COMP:9622"/>
        <dbReference type="Rhea" id="RHEA-COMP:12670"/>
        <dbReference type="Rhea" id="RHEA-COMP:12671"/>
        <dbReference type="ChEBI" id="CHEBI:15378"/>
        <dbReference type="ChEBI" id="CHEBI:65249"/>
        <dbReference type="ChEBI" id="CHEBI:78442"/>
        <dbReference type="ChEBI" id="CHEBI:78494"/>
        <dbReference type="ChEBI" id="CHEBI:133043"/>
        <dbReference type="EC" id="2.3.2.6"/>
    </reaction>
</comment>
<sequence length="235" mass="26351">MPVYALSEAICFPDPSLARADGLLAVGGDLSPERLLNAYCMGIFPWYSEGEPILWWSPNPRLILIPSRFHMSSSLKKTLRQKRFTVTLDTAFKDVMAACAAVRQDQGEGTWILPDMEKAYYRLHQAGFAHSVEAWQDGELAGGLYGVSLGRGFFGESMFFKKSNASKAAFATLVEFLTAHEFEFIDCQMKTPHLMSLGAEERPRSVFLDMLHQTLEFPTLRGRWSLESENGLKIG</sequence>
<evidence type="ECO:0000256" key="9">
    <source>
        <dbReference type="ARBA" id="ARBA00061535"/>
    </source>
</evidence>
<proteinExistence type="inferred from homology"/>
<comment type="similarity">
    <text evidence="9 15">Belongs to the L/F-transferase family.</text>
</comment>
<evidence type="ECO:0000256" key="7">
    <source>
        <dbReference type="ARBA" id="ARBA00051538"/>
    </source>
</evidence>
<comment type="function">
    <text evidence="8 15">Functions in the N-end rule pathway of protein degradation where it conjugates Leu, Phe and, less efficiently, Met from aminoacyl-tRNAs to the N-termini of proteins containing an N-terminal arginine or lysine.</text>
</comment>
<dbReference type="PANTHER" id="PTHR30098:SF2">
    <property type="entry name" value="LEUCYL_PHENYLALANYL-TRNA--PROTEIN TRANSFERASE"/>
    <property type="match status" value="1"/>
</dbReference>
<dbReference type="OrthoDB" id="9790282at2"/>
<evidence type="ECO:0000256" key="13">
    <source>
        <dbReference type="ARBA" id="ARBA00077165"/>
    </source>
</evidence>
<keyword evidence="2 15" id="KW-0963">Cytoplasm</keyword>
<organism evidence="16 17">
    <name type="scientific">Desulfatibacillum alkenivorans DSM 16219</name>
    <dbReference type="NCBI Taxonomy" id="1121393"/>
    <lineage>
        <taxon>Bacteria</taxon>
        <taxon>Pseudomonadati</taxon>
        <taxon>Thermodesulfobacteriota</taxon>
        <taxon>Desulfobacteria</taxon>
        <taxon>Desulfobacterales</taxon>
        <taxon>Desulfatibacillaceae</taxon>
        <taxon>Desulfatibacillum</taxon>
    </lineage>
</organism>
<dbReference type="PANTHER" id="PTHR30098">
    <property type="entry name" value="LEUCYL/PHENYLALANYL-TRNA--PROTEIN TRANSFERASE"/>
    <property type="match status" value="1"/>
</dbReference>
<gene>
    <name evidence="15" type="primary">aat</name>
    <name evidence="16" type="ORF">SAMN02745216_01356</name>
</gene>
<dbReference type="GO" id="GO:0008914">
    <property type="term" value="F:leucyl-tRNA--protein transferase activity"/>
    <property type="evidence" value="ECO:0007669"/>
    <property type="project" value="UniProtKB-UniRule"/>
</dbReference>
<comment type="subcellular location">
    <subcellularLocation>
        <location evidence="1 15">Cytoplasm</location>
    </subcellularLocation>
</comment>
<dbReference type="AlphaFoldDB" id="A0A1M6I516"/>
<comment type="catalytic activity">
    <reaction evidence="5 15">
        <text>L-phenylalanyl-tRNA(Phe) + an N-terminal L-alpha-aminoacyl-[protein] = an N-terminal L-phenylalanyl-L-alpha-aminoacyl-[protein] + tRNA(Phe)</text>
        <dbReference type="Rhea" id="RHEA:43632"/>
        <dbReference type="Rhea" id="RHEA-COMP:9668"/>
        <dbReference type="Rhea" id="RHEA-COMP:9699"/>
        <dbReference type="Rhea" id="RHEA-COMP:10636"/>
        <dbReference type="Rhea" id="RHEA-COMP:10637"/>
        <dbReference type="ChEBI" id="CHEBI:78442"/>
        <dbReference type="ChEBI" id="CHEBI:78531"/>
        <dbReference type="ChEBI" id="CHEBI:78597"/>
        <dbReference type="ChEBI" id="CHEBI:83561"/>
        <dbReference type="EC" id="2.3.2.6"/>
    </reaction>
</comment>
<evidence type="ECO:0000256" key="6">
    <source>
        <dbReference type="ARBA" id="ARBA00050652"/>
    </source>
</evidence>
<dbReference type="Gene3D" id="3.30.70.3550">
    <property type="entry name" value="Leucyl/phenylalanyl-tRNA-protein transferase, N-terminal domain"/>
    <property type="match status" value="1"/>
</dbReference>
<evidence type="ECO:0000256" key="3">
    <source>
        <dbReference type="ARBA" id="ARBA00022679"/>
    </source>
</evidence>
<dbReference type="InterPro" id="IPR042221">
    <property type="entry name" value="Leu/Phe-tRNA_Trfase_N"/>
</dbReference>
<keyword evidence="17" id="KW-1185">Reference proteome</keyword>
<evidence type="ECO:0000256" key="1">
    <source>
        <dbReference type="ARBA" id="ARBA00004496"/>
    </source>
</evidence>
<evidence type="ECO:0000256" key="14">
    <source>
        <dbReference type="ARBA" id="ARBA00083640"/>
    </source>
</evidence>
<dbReference type="FunFam" id="3.40.630.70:FF:000001">
    <property type="entry name" value="Leucyl/phenylalanyl-tRNA--protein transferase"/>
    <property type="match status" value="1"/>
</dbReference>
<evidence type="ECO:0000256" key="10">
    <source>
        <dbReference type="ARBA" id="ARBA00066767"/>
    </source>
</evidence>
<dbReference type="Proteomes" id="UP000183994">
    <property type="component" value="Unassembled WGS sequence"/>
</dbReference>
<dbReference type="InterPro" id="IPR004616">
    <property type="entry name" value="Leu/Phe-tRNA_Trfase"/>
</dbReference>
<accession>A0A1M6I516</accession>
<dbReference type="SUPFAM" id="SSF55729">
    <property type="entry name" value="Acyl-CoA N-acyltransferases (Nat)"/>
    <property type="match status" value="1"/>
</dbReference>
<dbReference type="NCBIfam" id="TIGR00667">
    <property type="entry name" value="aat"/>
    <property type="match status" value="1"/>
</dbReference>
<keyword evidence="4 15" id="KW-0012">Acyltransferase</keyword>
<evidence type="ECO:0000256" key="15">
    <source>
        <dbReference type="HAMAP-Rule" id="MF_00688"/>
    </source>
</evidence>
<dbReference type="STRING" id="1121393.SAMN02745216_01356"/>
<evidence type="ECO:0000313" key="17">
    <source>
        <dbReference type="Proteomes" id="UP000183994"/>
    </source>
</evidence>
<dbReference type="GO" id="GO:0005737">
    <property type="term" value="C:cytoplasm"/>
    <property type="evidence" value="ECO:0007669"/>
    <property type="project" value="UniProtKB-SubCell"/>
</dbReference>
<evidence type="ECO:0000256" key="4">
    <source>
        <dbReference type="ARBA" id="ARBA00023315"/>
    </source>
</evidence>
<dbReference type="EC" id="2.3.2.6" evidence="10 15"/>
<dbReference type="RefSeq" id="WP_073474308.1">
    <property type="nucleotide sequence ID" value="NZ_FQZU01000006.1"/>
</dbReference>
<dbReference type="Pfam" id="PF03588">
    <property type="entry name" value="Leu_Phe_trans"/>
    <property type="match status" value="1"/>
</dbReference>
<evidence type="ECO:0000256" key="11">
    <source>
        <dbReference type="ARBA" id="ARBA00074372"/>
    </source>
</evidence>
<comment type="catalytic activity">
    <reaction evidence="6 15">
        <text>N-terminal L-arginyl-[protein] + L-leucyl-tRNA(Leu) = N-terminal L-leucyl-L-arginyl-[protein] + tRNA(Leu) + H(+)</text>
        <dbReference type="Rhea" id="RHEA:50416"/>
        <dbReference type="Rhea" id="RHEA-COMP:9613"/>
        <dbReference type="Rhea" id="RHEA-COMP:9622"/>
        <dbReference type="Rhea" id="RHEA-COMP:12672"/>
        <dbReference type="Rhea" id="RHEA-COMP:12673"/>
        <dbReference type="ChEBI" id="CHEBI:15378"/>
        <dbReference type="ChEBI" id="CHEBI:64719"/>
        <dbReference type="ChEBI" id="CHEBI:78442"/>
        <dbReference type="ChEBI" id="CHEBI:78494"/>
        <dbReference type="ChEBI" id="CHEBI:133044"/>
        <dbReference type="EC" id="2.3.2.6"/>
    </reaction>
</comment>
<evidence type="ECO:0000256" key="2">
    <source>
        <dbReference type="ARBA" id="ARBA00022490"/>
    </source>
</evidence>
<protein>
    <recommendedName>
        <fullName evidence="11 15">Leucyl/phenylalanyl-tRNA--protein transferase</fullName>
        <ecNumber evidence="10 15">2.3.2.6</ecNumber>
    </recommendedName>
    <alternativeName>
        <fullName evidence="12 15">L/F-transferase</fullName>
    </alternativeName>
    <alternativeName>
        <fullName evidence="13 15">Leucyltransferase</fullName>
    </alternativeName>
    <alternativeName>
        <fullName evidence="14 15">Phenyalanyltransferase</fullName>
    </alternativeName>
</protein>
<name>A0A1M6I516_9BACT</name>
<evidence type="ECO:0000256" key="12">
    <source>
        <dbReference type="ARBA" id="ARBA00077136"/>
    </source>
</evidence>
<evidence type="ECO:0000313" key="16">
    <source>
        <dbReference type="EMBL" id="SHJ29528.1"/>
    </source>
</evidence>
<keyword evidence="3 15" id="KW-0808">Transferase</keyword>
<dbReference type="InterPro" id="IPR016181">
    <property type="entry name" value="Acyl_CoA_acyltransferase"/>
</dbReference>
<dbReference type="EMBL" id="FQZU01000006">
    <property type="protein sequence ID" value="SHJ29528.1"/>
    <property type="molecule type" value="Genomic_DNA"/>
</dbReference>